<feature type="compositionally biased region" description="Basic residues" evidence="1">
    <location>
        <begin position="248"/>
        <end position="263"/>
    </location>
</feature>
<gene>
    <name evidence="2" type="ORF">DV520_03600</name>
</gene>
<feature type="compositionally biased region" description="Gly residues" evidence="1">
    <location>
        <begin position="103"/>
        <end position="114"/>
    </location>
</feature>
<dbReference type="OrthoDB" id="1862070at2"/>
<organism evidence="2 3">
    <name type="scientific">Evtepia gabavorous</name>
    <dbReference type="NCBI Taxonomy" id="2211183"/>
    <lineage>
        <taxon>Bacteria</taxon>
        <taxon>Bacillati</taxon>
        <taxon>Bacillota</taxon>
        <taxon>Clostridia</taxon>
        <taxon>Eubacteriales</taxon>
        <taxon>Evtepia</taxon>
    </lineage>
</organism>
<feature type="compositionally biased region" description="Gly residues" evidence="1">
    <location>
        <begin position="47"/>
        <end position="57"/>
    </location>
</feature>
<protein>
    <recommendedName>
        <fullName evidence="4">Stage III sporulation protein AB</fullName>
    </recommendedName>
</protein>
<dbReference type="EMBL" id="QQRQ01000004">
    <property type="protein sequence ID" value="RFT07212.1"/>
    <property type="molecule type" value="Genomic_DNA"/>
</dbReference>
<feature type="compositionally biased region" description="Low complexity" evidence="1">
    <location>
        <begin position="217"/>
        <end position="227"/>
    </location>
</feature>
<evidence type="ECO:0000256" key="1">
    <source>
        <dbReference type="SAM" id="MobiDB-lite"/>
    </source>
</evidence>
<feature type="region of interest" description="Disordered" evidence="1">
    <location>
        <begin position="1"/>
        <end position="273"/>
    </location>
</feature>
<reference evidence="2 3" key="1">
    <citation type="submission" date="2018-07" db="EMBL/GenBank/DDBJ databases">
        <title>GABA Modulating Bacteria of the Human Gut Microbiota.</title>
        <authorList>
            <person name="Strandwitz P."/>
            <person name="Kim K.H."/>
            <person name="Terekhova D."/>
            <person name="Liu J.K."/>
            <person name="Sharma A."/>
            <person name="Levering J."/>
            <person name="Mcdonald D."/>
            <person name="Dietrich D."/>
            <person name="Ramadhar T.R."/>
            <person name="Lekbua A."/>
            <person name="Mroue N."/>
            <person name="Liston C."/>
            <person name="Stewart E.J."/>
            <person name="Dubin M.J."/>
            <person name="Zengler K."/>
            <person name="Knight R."/>
            <person name="Gilbert J.A."/>
            <person name="Clardy J."/>
            <person name="Lewis K."/>
        </authorList>
    </citation>
    <scope>NUCLEOTIDE SEQUENCE [LARGE SCALE GENOMIC DNA]</scope>
    <source>
        <strain evidence="2 3">KLE1738</strain>
    </source>
</reference>
<evidence type="ECO:0000313" key="3">
    <source>
        <dbReference type="Proteomes" id="UP000260649"/>
    </source>
</evidence>
<dbReference type="Proteomes" id="UP000260649">
    <property type="component" value="Unassembled WGS sequence"/>
</dbReference>
<dbReference type="InterPro" id="IPR014198">
    <property type="entry name" value="Spore_III_AB"/>
</dbReference>
<sequence>METTTGGDRRHGRMGQGGAAVSPGDAVQPGPQGPGRGGGAPAARGISPGGGPGGGGVDPPRLAGAPADGGGVAPGAGDRGAGIGPYSAGPAAQRLCHRRRRGAGGNLRRGGHPGGRAALLSSDYLSGPSGAPRSAGGGAPFAAPAGGGGRTLQYPDPLPTGAGKDHAAAGPHPLCLPGGRGASPAGRGGRRAGGAGRGRPPPPSGPPDRRAGELPQGRSPADAPAGDGAPGAGGGRDHRPGGPAGHTGGRRLRRDPFGHRPRGKLGGAAAAAPLPGTAGPGDFSDLCGALPGPGQASLYCAEGGHAMTALLGKTLLFAGCTAFGLLRGSRLRQRTACLGEFRRTLAGLARELAFSLRPVSDLMASAEAGTQGPTAAFFRTCRRRFAEGGQESWAESWTAALEQVALPLEEADLRLLQEAGDVLGRYDGESQRQALEGLLRGLEGQAAEAAETARRLCRVYLALGLAAGLFCLILL</sequence>
<dbReference type="Pfam" id="PF09548">
    <property type="entry name" value="Spore_III_AB"/>
    <property type="match status" value="1"/>
</dbReference>
<name>A0A3E2B5A3_9FIRM</name>
<evidence type="ECO:0008006" key="4">
    <source>
        <dbReference type="Google" id="ProtNLM"/>
    </source>
</evidence>
<evidence type="ECO:0000313" key="2">
    <source>
        <dbReference type="EMBL" id="RFT07212.1"/>
    </source>
</evidence>
<dbReference type="AlphaFoldDB" id="A0A3E2B5A3"/>
<comment type="caution">
    <text evidence="2">The sequence shown here is derived from an EMBL/GenBank/DDBJ whole genome shotgun (WGS) entry which is preliminary data.</text>
</comment>
<keyword evidence="3" id="KW-1185">Reference proteome</keyword>
<accession>A0A3E2B5A3</accession>
<feature type="compositionally biased region" description="Gly residues" evidence="1">
    <location>
        <begin position="67"/>
        <end position="83"/>
    </location>
</feature>
<proteinExistence type="predicted"/>
<feature type="compositionally biased region" description="Gly residues" evidence="1">
    <location>
        <begin position="135"/>
        <end position="150"/>
    </location>
</feature>